<sequence length="139" mass="16118">MAAEKVTINHEEAVDFVRKVQKHIDKEAYKDLFMTLCAHRNKCKDVADVYRDVVELFADYPDLLEGLHRFLPISDVIADVESKFLVAIKAECFRIGRAVLPMFFLEDAGNEGFDRAIYLVSEAEKKTWQILPRKKYPNH</sequence>
<dbReference type="AlphaFoldDB" id="A0A8T2YPM8"/>
<dbReference type="Pfam" id="PF02671">
    <property type="entry name" value="PAH"/>
    <property type="match status" value="1"/>
</dbReference>
<accession>A0A8T2YPM8</accession>
<dbReference type="GO" id="GO:0006355">
    <property type="term" value="P:regulation of DNA-templated transcription"/>
    <property type="evidence" value="ECO:0007669"/>
    <property type="project" value="InterPro"/>
</dbReference>
<evidence type="ECO:0000313" key="5">
    <source>
        <dbReference type="Proteomes" id="UP000807159"/>
    </source>
</evidence>
<dbReference type="InterPro" id="IPR003822">
    <property type="entry name" value="PAH"/>
</dbReference>
<dbReference type="InterPro" id="IPR036600">
    <property type="entry name" value="PAH_sf"/>
</dbReference>
<dbReference type="GO" id="GO:0005634">
    <property type="term" value="C:nucleus"/>
    <property type="evidence" value="ECO:0007669"/>
    <property type="project" value="UniProtKB-SubCell"/>
</dbReference>
<name>A0A8T2YPM8_POPDE</name>
<comment type="subcellular location">
    <subcellularLocation>
        <location evidence="1 3">Nucleus</location>
    </subcellularLocation>
</comment>
<evidence type="ECO:0000313" key="4">
    <source>
        <dbReference type="EMBL" id="KAH8507174.1"/>
    </source>
</evidence>
<dbReference type="Proteomes" id="UP000807159">
    <property type="component" value="Chromosome 5"/>
</dbReference>
<dbReference type="Gene3D" id="1.20.1160.11">
    <property type="entry name" value="Paired amphipathic helix"/>
    <property type="match status" value="1"/>
</dbReference>
<evidence type="ECO:0000256" key="1">
    <source>
        <dbReference type="ARBA" id="ARBA00004123"/>
    </source>
</evidence>
<dbReference type="PROSITE" id="PS51477">
    <property type="entry name" value="PAH"/>
    <property type="match status" value="1"/>
</dbReference>
<keyword evidence="2 3" id="KW-0539">Nucleus</keyword>
<evidence type="ECO:0000256" key="3">
    <source>
        <dbReference type="PROSITE-ProRule" id="PRU00810"/>
    </source>
</evidence>
<reference evidence="4" key="1">
    <citation type="journal article" date="2021" name="J. Hered.">
        <title>Genome Assembly of Salicaceae Populus deltoides (Eastern Cottonwood) I-69 Based on Nanopore Sequencing and Hi-C Technologies.</title>
        <authorList>
            <person name="Bai S."/>
            <person name="Wu H."/>
            <person name="Zhang J."/>
            <person name="Pan Z."/>
            <person name="Zhao W."/>
            <person name="Li Z."/>
            <person name="Tong C."/>
        </authorList>
    </citation>
    <scope>NUCLEOTIDE SEQUENCE</scope>
    <source>
        <tissue evidence="4">Leaf</tissue>
    </source>
</reference>
<comment type="caution">
    <text evidence="4">The sequence shown here is derived from an EMBL/GenBank/DDBJ whole genome shotgun (WGS) entry which is preliminary data.</text>
</comment>
<proteinExistence type="predicted"/>
<dbReference type="EMBL" id="JACEGQ020000005">
    <property type="protein sequence ID" value="KAH8507174.1"/>
    <property type="molecule type" value="Genomic_DNA"/>
</dbReference>
<organism evidence="4 5">
    <name type="scientific">Populus deltoides</name>
    <name type="common">Eastern poplar</name>
    <name type="synonym">Eastern cottonwood</name>
    <dbReference type="NCBI Taxonomy" id="3696"/>
    <lineage>
        <taxon>Eukaryota</taxon>
        <taxon>Viridiplantae</taxon>
        <taxon>Streptophyta</taxon>
        <taxon>Embryophyta</taxon>
        <taxon>Tracheophyta</taxon>
        <taxon>Spermatophyta</taxon>
        <taxon>Magnoliopsida</taxon>
        <taxon>eudicotyledons</taxon>
        <taxon>Gunneridae</taxon>
        <taxon>Pentapetalae</taxon>
        <taxon>rosids</taxon>
        <taxon>fabids</taxon>
        <taxon>Malpighiales</taxon>
        <taxon>Salicaceae</taxon>
        <taxon>Saliceae</taxon>
        <taxon>Populus</taxon>
    </lineage>
</organism>
<keyword evidence="5" id="KW-1185">Reference proteome</keyword>
<dbReference type="SUPFAM" id="SSF47762">
    <property type="entry name" value="PAH2 domain"/>
    <property type="match status" value="1"/>
</dbReference>
<protein>
    <submittedName>
        <fullName evidence="4">Uncharacterized protein</fullName>
    </submittedName>
</protein>
<gene>
    <name evidence="4" type="ORF">H0E87_009625</name>
</gene>
<evidence type="ECO:0000256" key="2">
    <source>
        <dbReference type="ARBA" id="ARBA00023242"/>
    </source>
</evidence>